<evidence type="ECO:0000256" key="6">
    <source>
        <dbReference type="ARBA" id="ARBA00022741"/>
    </source>
</evidence>
<dbReference type="VEuPathDB" id="TriTrypDB:BCY84_18879"/>
<dbReference type="SUPFAM" id="SSF55931">
    <property type="entry name" value="Glutamine synthetase/guanido kinase"/>
    <property type="match status" value="1"/>
</dbReference>
<dbReference type="VEuPathDB" id="TriTrypDB:ECC02_007591"/>
<keyword evidence="6 10" id="KW-0547">Nucleotide-binding</keyword>
<comment type="similarity">
    <text evidence="2 10">Belongs to the glutamate--cysteine ligase type 3 family.</text>
</comment>
<dbReference type="GO" id="GO:0004357">
    <property type="term" value="F:glutamate-cysteine ligase activity"/>
    <property type="evidence" value="ECO:0007669"/>
    <property type="project" value="UniProtKB-UniRule"/>
</dbReference>
<evidence type="ECO:0000256" key="4">
    <source>
        <dbReference type="ARBA" id="ARBA00022598"/>
    </source>
</evidence>
<dbReference type="PANTHER" id="PTHR11164">
    <property type="entry name" value="GLUTAMATE CYSTEINE LIGASE"/>
    <property type="match status" value="1"/>
</dbReference>
<dbReference type="UniPathway" id="UPA00142">
    <property type="reaction ID" value="UER00209"/>
</dbReference>
<comment type="catalytic activity">
    <reaction evidence="10">
        <text>L-cysteine + L-glutamate + ATP = gamma-L-glutamyl-L-cysteine + ADP + phosphate + H(+)</text>
        <dbReference type="Rhea" id="RHEA:13285"/>
        <dbReference type="ChEBI" id="CHEBI:15378"/>
        <dbReference type="ChEBI" id="CHEBI:29985"/>
        <dbReference type="ChEBI" id="CHEBI:30616"/>
        <dbReference type="ChEBI" id="CHEBI:35235"/>
        <dbReference type="ChEBI" id="CHEBI:43474"/>
        <dbReference type="ChEBI" id="CHEBI:58173"/>
        <dbReference type="ChEBI" id="CHEBI:456216"/>
        <dbReference type="EC" id="6.3.2.2"/>
    </reaction>
</comment>
<reference evidence="12" key="2">
    <citation type="submission" date="2020-04" db="EMBL/GenBank/DDBJ databases">
        <authorList>
            <person name="Diaz Viraque F."/>
        </authorList>
    </citation>
    <scope>NUCLEOTIDE SEQUENCE</scope>
    <source>
        <strain evidence="12">Berenice</strain>
    </source>
</reference>
<evidence type="ECO:0000313" key="12">
    <source>
        <dbReference type="EMBL" id="KAF5215530.1"/>
    </source>
</evidence>
<dbReference type="PANTHER" id="PTHR11164:SF0">
    <property type="entry name" value="GLUTAMATE--CYSTEINE LIGASE CATALYTIC SUBUNIT"/>
    <property type="match status" value="1"/>
</dbReference>
<evidence type="ECO:0000256" key="5">
    <source>
        <dbReference type="ARBA" id="ARBA00022684"/>
    </source>
</evidence>
<evidence type="ECO:0000313" key="13">
    <source>
        <dbReference type="EMBL" id="KAF5219448.1"/>
    </source>
</evidence>
<feature type="compositionally biased region" description="Low complexity" evidence="11">
    <location>
        <begin position="255"/>
        <end position="270"/>
    </location>
</feature>
<dbReference type="GO" id="GO:0005524">
    <property type="term" value="F:ATP binding"/>
    <property type="evidence" value="ECO:0007669"/>
    <property type="project" value="UniProtKB-UniRule"/>
</dbReference>
<keyword evidence="7 10" id="KW-0067">ATP-binding</keyword>
<dbReference type="AlphaFoldDB" id="A0A7J6XNJ4"/>
<sequence length="693" mass="79680">MGLLTTGGEPMRWGTDENNRAIPYVSSHGIQQFLTMRAGTKEEKIFPFYWGEEVEHQLVRVEGGKVKLSLNAADVIEQLTKSSQKDNAVWHQEYGSFMVESVPGVPYTLEVDSLCSVEENIRRRCELLDSVAGENTFSLTLVTFPLMGVGDFITSDSKEVPYSRSLFVPDVCINQSHPRFTNLTRNIRLRRGHKVCIQVPIYIDTYTMEKTVDPRLNIDRTPYNMDIDCSSTEVTEAKGEKFTINDSVISKEENNNSSNNNNNKESNINSKYPSAEEMTHFYTPATHYYYAQYFKKSQMELVKQRYDACPCPVPSVSHPCIYMDCMAFGMGCNCLQVTMQLENETQARHVYDQLGVLCPLFLAMSSSTPFQKGILCDSDVRWLTIAASVDDRKREEVPHIIKSRYDSFSVFVSLTLPNLEEFNDEEFVINNNYLEVLKDAGVDTRLAKHVAHLFIRDPLVVYDQMIDIDDTTHTEHFENIQSTNWQSVRLKPPSLDGNTGWRVEFRIMDVMPTPFENAAFSVFVPLLARAIIKYNPLFYTKMSIVDENMGYAHNRSPCRQKYVMRRDIFAKNISTDPSENSEFTVNEVFNGKDGEYYGLIPLVRRYMEEENMLSSTLDGYLCFLSMRAAGEIPTAAEYLRNFVMRHPDYRHDSRLTERIAYDLVLHVRKLASGEVKDDLFLPMNKFMPKRSRE</sequence>
<evidence type="ECO:0000256" key="2">
    <source>
        <dbReference type="ARBA" id="ARBA00008100"/>
    </source>
</evidence>
<dbReference type="Gene3D" id="1.10.8.960">
    <property type="match status" value="1"/>
</dbReference>
<dbReference type="Gene3D" id="3.30.590.50">
    <property type="match status" value="2"/>
</dbReference>
<protein>
    <recommendedName>
        <fullName evidence="3 10">Glutamate--cysteine ligase</fullName>
        <ecNumber evidence="3 10">6.3.2.2</ecNumber>
    </recommendedName>
    <alternativeName>
        <fullName evidence="9 10">Gamma-ECS</fullName>
    </alternativeName>
    <alternativeName>
        <fullName evidence="8 10">Gamma-glutamylcysteine synthetase</fullName>
    </alternativeName>
</protein>
<reference evidence="12 14" key="1">
    <citation type="journal article" date="2019" name="Genome Biol. Evol.">
        <title>Nanopore Sequencing Significantly Improves Genome Assembly of the Protozoan Parasite Trypanosoma cruzi.</title>
        <authorList>
            <person name="Diaz-Viraque F."/>
            <person name="Pita S."/>
            <person name="Greif G."/>
            <person name="de Souza R.C.M."/>
            <person name="Iraola G."/>
            <person name="Robello C."/>
        </authorList>
    </citation>
    <scope>NUCLEOTIDE SEQUENCE [LARGE SCALE GENOMIC DNA]</scope>
    <source>
        <strain evidence="12 14">Berenice</strain>
    </source>
</reference>
<proteinExistence type="inferred from homology"/>
<dbReference type="Pfam" id="PF03074">
    <property type="entry name" value="GCS"/>
    <property type="match status" value="1"/>
</dbReference>
<evidence type="ECO:0000256" key="3">
    <source>
        <dbReference type="ARBA" id="ARBA00012220"/>
    </source>
</evidence>
<accession>A0A7J6XNJ4</accession>
<name>A0A7J6XNJ4_TRYCR</name>
<evidence type="ECO:0000256" key="10">
    <source>
        <dbReference type="RuleBase" id="RU367135"/>
    </source>
</evidence>
<evidence type="ECO:0000256" key="1">
    <source>
        <dbReference type="ARBA" id="ARBA00005006"/>
    </source>
</evidence>
<evidence type="ECO:0000256" key="8">
    <source>
        <dbReference type="ARBA" id="ARBA00030585"/>
    </source>
</evidence>
<gene>
    <name evidence="13" type="ORF">ECC02_007591</name>
    <name evidence="12" type="ORF">ECC02_011774</name>
</gene>
<keyword evidence="4 10" id="KW-0436">Ligase</keyword>
<dbReference type="InterPro" id="IPR004308">
    <property type="entry name" value="GCS"/>
</dbReference>
<comment type="pathway">
    <text evidence="1 10">Sulfur metabolism; glutathione biosynthesis; glutathione from L-cysteine and L-glutamate: step 1/2.</text>
</comment>
<dbReference type="EMBL" id="JABDHM010000070">
    <property type="protein sequence ID" value="KAF5219448.1"/>
    <property type="molecule type" value="Genomic_DNA"/>
</dbReference>
<evidence type="ECO:0000256" key="9">
    <source>
        <dbReference type="ARBA" id="ARBA00032122"/>
    </source>
</evidence>
<feature type="compositionally biased region" description="Basic and acidic residues" evidence="11">
    <location>
        <begin position="245"/>
        <end position="254"/>
    </location>
</feature>
<dbReference type="VEuPathDB" id="TriTrypDB:ECC02_011774"/>
<evidence type="ECO:0000313" key="14">
    <source>
        <dbReference type="Proteomes" id="UP000583944"/>
    </source>
</evidence>
<dbReference type="GO" id="GO:0006750">
    <property type="term" value="P:glutathione biosynthetic process"/>
    <property type="evidence" value="ECO:0007669"/>
    <property type="project" value="UniProtKB-UniRule"/>
</dbReference>
<dbReference type="EMBL" id="JABDHM010000306">
    <property type="protein sequence ID" value="KAF5215530.1"/>
    <property type="molecule type" value="Genomic_DNA"/>
</dbReference>
<dbReference type="InterPro" id="IPR014746">
    <property type="entry name" value="Gln_synth/guanido_kin_cat_dom"/>
</dbReference>
<dbReference type="Proteomes" id="UP000583944">
    <property type="component" value="Unassembled WGS sequence"/>
</dbReference>
<organism evidence="12 14">
    <name type="scientific">Trypanosoma cruzi</name>
    <dbReference type="NCBI Taxonomy" id="5693"/>
    <lineage>
        <taxon>Eukaryota</taxon>
        <taxon>Discoba</taxon>
        <taxon>Euglenozoa</taxon>
        <taxon>Kinetoplastea</taxon>
        <taxon>Metakinetoplastina</taxon>
        <taxon>Trypanosomatida</taxon>
        <taxon>Trypanosomatidae</taxon>
        <taxon>Trypanosoma</taxon>
        <taxon>Schizotrypanum</taxon>
    </lineage>
</organism>
<feature type="region of interest" description="Disordered" evidence="11">
    <location>
        <begin position="245"/>
        <end position="270"/>
    </location>
</feature>
<evidence type="ECO:0000256" key="7">
    <source>
        <dbReference type="ARBA" id="ARBA00022840"/>
    </source>
</evidence>
<keyword evidence="5 10" id="KW-0317">Glutathione biosynthesis</keyword>
<dbReference type="EC" id="6.3.2.2" evidence="3 10"/>
<comment type="caution">
    <text evidence="12">The sequence shown here is derived from an EMBL/GenBank/DDBJ whole genome shotgun (WGS) entry which is preliminary data.</text>
</comment>
<evidence type="ECO:0000256" key="11">
    <source>
        <dbReference type="SAM" id="MobiDB-lite"/>
    </source>
</evidence>